<dbReference type="OrthoDB" id="1847170at2759"/>
<reference evidence="1 2" key="1">
    <citation type="submission" date="2016-09" db="EMBL/GenBank/DDBJ databases">
        <title>Extensive genetic diversity and differential bi-allelic expression allows diatom success in the polar Southern Ocean.</title>
        <authorList>
            <consortium name="DOE Joint Genome Institute"/>
            <person name="Mock T."/>
            <person name="Otillar R.P."/>
            <person name="Strauss J."/>
            <person name="Dupont C."/>
            <person name="Frickenhaus S."/>
            <person name="Maumus F."/>
            <person name="Mcmullan M."/>
            <person name="Sanges R."/>
            <person name="Schmutz J."/>
            <person name="Toseland A."/>
            <person name="Valas R."/>
            <person name="Veluchamy A."/>
            <person name="Ward B.J."/>
            <person name="Allen A."/>
            <person name="Barry K."/>
            <person name="Falciatore A."/>
            <person name="Ferrante M."/>
            <person name="Fortunato A.E."/>
            <person name="Gloeckner G."/>
            <person name="Gruber A."/>
            <person name="Hipkin R."/>
            <person name="Janech M."/>
            <person name="Kroth P."/>
            <person name="Leese F."/>
            <person name="Lindquist E."/>
            <person name="Lyon B.R."/>
            <person name="Martin J."/>
            <person name="Mayer C."/>
            <person name="Parker M."/>
            <person name="Quesneville H."/>
            <person name="Raymond J."/>
            <person name="Uhlig C."/>
            <person name="Valentin K.U."/>
            <person name="Worden A.Z."/>
            <person name="Armbrust E.V."/>
            <person name="Bowler C."/>
            <person name="Green B."/>
            <person name="Moulton V."/>
            <person name="Van Oosterhout C."/>
            <person name="Grigoriev I."/>
        </authorList>
    </citation>
    <scope>NUCLEOTIDE SEQUENCE [LARGE SCALE GENOMIC DNA]</scope>
    <source>
        <strain evidence="1 2">CCMP1102</strain>
    </source>
</reference>
<sequence>MNALLEHQFINRVRESVSTFIVDHDYDRYTENEIETVIRLFPEILSEHKLHIDGDGLYPIQSFIFFSYSHLDTWWCILRLVPFIPLYARLGIEFGQFTKEQRGGLLIENREGDNTLHFLVKSCPSVRNFGHRIFDNPINHEPVDNTFLQVLVKLRLMGLLTKDDINDYNLVSMLCEETVFGEKRFRFLVEWDPTSLITPDANGYVPIQYIARYSSSIHGFEIVFDYFIRYYPTKEGIRLLFIKDEDGDTPFQMACDEYGTEEVRKVIDNTLARYSDNTPINIEETFLLAAIDENIHLDGLNYLLRRQPHVLETLLLHASSSSTKTKTTKSAVLTKTRYNLRKRKRK</sequence>
<dbReference type="Proteomes" id="UP000095751">
    <property type="component" value="Unassembled WGS sequence"/>
</dbReference>
<evidence type="ECO:0000313" key="1">
    <source>
        <dbReference type="EMBL" id="OEU10925.1"/>
    </source>
</evidence>
<keyword evidence="2" id="KW-1185">Reference proteome</keyword>
<proteinExistence type="predicted"/>
<evidence type="ECO:0008006" key="3">
    <source>
        <dbReference type="Google" id="ProtNLM"/>
    </source>
</evidence>
<accession>A0A1E7EYP4</accession>
<name>A0A1E7EYP4_9STRA</name>
<dbReference type="InParanoid" id="A0A1E7EYP4"/>
<dbReference type="EMBL" id="KV784370">
    <property type="protein sequence ID" value="OEU10925.1"/>
    <property type="molecule type" value="Genomic_DNA"/>
</dbReference>
<protein>
    <recommendedName>
        <fullName evidence="3">Ankyrin repeat-containing protein</fullName>
    </recommendedName>
</protein>
<gene>
    <name evidence="1" type="ORF">FRACYDRAFT_271016</name>
</gene>
<evidence type="ECO:0000313" key="2">
    <source>
        <dbReference type="Proteomes" id="UP000095751"/>
    </source>
</evidence>
<organism evidence="1 2">
    <name type="scientific">Fragilariopsis cylindrus CCMP1102</name>
    <dbReference type="NCBI Taxonomy" id="635003"/>
    <lineage>
        <taxon>Eukaryota</taxon>
        <taxon>Sar</taxon>
        <taxon>Stramenopiles</taxon>
        <taxon>Ochrophyta</taxon>
        <taxon>Bacillariophyta</taxon>
        <taxon>Bacillariophyceae</taxon>
        <taxon>Bacillariophycidae</taxon>
        <taxon>Bacillariales</taxon>
        <taxon>Bacillariaceae</taxon>
        <taxon>Fragilariopsis</taxon>
    </lineage>
</organism>
<dbReference type="KEGG" id="fcy:FRACYDRAFT_271016"/>
<dbReference type="AlphaFoldDB" id="A0A1E7EYP4"/>